<organism evidence="6 7">
    <name type="scientific">Candidatus Korarchaeum cryptofilum</name>
    <dbReference type="NCBI Taxonomy" id="498846"/>
    <lineage>
        <taxon>Archaea</taxon>
        <taxon>Thermoproteota</taxon>
        <taxon>Candidatus Korarchaeia</taxon>
        <taxon>Candidatus Korarchaeales</taxon>
        <taxon>Candidatus Korarchaeaceae</taxon>
        <taxon>Candidatus Korarchaeum</taxon>
    </lineage>
</organism>
<evidence type="ECO:0000313" key="7">
    <source>
        <dbReference type="Proteomes" id="UP000278149"/>
    </source>
</evidence>
<dbReference type="RefSeq" id="WP_125742168.1">
    <property type="nucleotide sequence ID" value="NZ_RCOR01000035.1"/>
</dbReference>
<feature type="transmembrane region" description="Helical" evidence="4">
    <location>
        <begin position="7"/>
        <end position="26"/>
    </location>
</feature>
<evidence type="ECO:0000256" key="1">
    <source>
        <dbReference type="ARBA" id="ARBA00005695"/>
    </source>
</evidence>
<keyword evidence="4" id="KW-0812">Transmembrane</keyword>
<reference evidence="6 7" key="1">
    <citation type="submission" date="2018-10" db="EMBL/GenBank/DDBJ databases">
        <title>Co-occurring genomic capacity for anaerobic methane metabolism and dissimilatory sulfite reduction discovered in the Korarchaeota.</title>
        <authorList>
            <person name="Mckay L.J."/>
            <person name="Dlakic M."/>
            <person name="Fields M.W."/>
            <person name="Delmont T.O."/>
            <person name="Eren A.M."/>
            <person name="Jay Z.J."/>
            <person name="Klingelsmith K.B."/>
            <person name="Rusch D.B."/>
            <person name="Inskeep W.P."/>
        </authorList>
    </citation>
    <scope>NUCLEOTIDE SEQUENCE [LARGE SCALE GENOMIC DNA]</scope>
    <source>
        <strain evidence="6 7">WS</strain>
    </source>
</reference>
<dbReference type="InterPro" id="IPR000914">
    <property type="entry name" value="SBP_5_dom"/>
</dbReference>
<dbReference type="PIRSF" id="PIRSF002741">
    <property type="entry name" value="MppA"/>
    <property type="match status" value="1"/>
</dbReference>
<comment type="caution">
    <text evidence="6">The sequence shown here is derived from an EMBL/GenBank/DDBJ whole genome shotgun (WGS) entry which is preliminary data.</text>
</comment>
<protein>
    <submittedName>
        <fullName evidence="6">ABC transporter substrate-binding protein</fullName>
    </submittedName>
</protein>
<comment type="similarity">
    <text evidence="1">Belongs to the bacterial solute-binding protein 5 family.</text>
</comment>
<evidence type="ECO:0000256" key="2">
    <source>
        <dbReference type="ARBA" id="ARBA00022729"/>
    </source>
</evidence>
<keyword evidence="4" id="KW-0472">Membrane</keyword>
<dbReference type="EMBL" id="RCOR01000035">
    <property type="protein sequence ID" value="RSN68148.1"/>
    <property type="molecule type" value="Genomic_DNA"/>
</dbReference>
<dbReference type="InterPro" id="IPR039424">
    <property type="entry name" value="SBP_5"/>
</dbReference>
<dbReference type="PANTHER" id="PTHR30290">
    <property type="entry name" value="PERIPLASMIC BINDING COMPONENT OF ABC TRANSPORTER"/>
    <property type="match status" value="1"/>
</dbReference>
<accession>A0A3R9PQH9</accession>
<gene>
    <name evidence="6" type="ORF">D9Q81_06685</name>
</gene>
<dbReference type="Gene3D" id="3.10.105.10">
    <property type="entry name" value="Dipeptide-binding Protein, Domain 3"/>
    <property type="match status" value="1"/>
</dbReference>
<dbReference type="GO" id="GO:0015833">
    <property type="term" value="P:peptide transport"/>
    <property type="evidence" value="ECO:0007669"/>
    <property type="project" value="TreeGrafter"/>
</dbReference>
<evidence type="ECO:0000313" key="6">
    <source>
        <dbReference type="EMBL" id="RSN68148.1"/>
    </source>
</evidence>
<evidence type="ECO:0000259" key="5">
    <source>
        <dbReference type="Pfam" id="PF00496"/>
    </source>
</evidence>
<dbReference type="PANTHER" id="PTHR30290:SF34">
    <property type="entry name" value="ABC TRANSPORTER, PERIPLASMIC OLIGO-PEPTIDE BINDING PROTEIN, PUTATIVE-RELATED"/>
    <property type="match status" value="1"/>
</dbReference>
<dbReference type="CDD" id="cd08512">
    <property type="entry name" value="PBP2_NikA_DppA_OppA_like_7"/>
    <property type="match status" value="1"/>
</dbReference>
<dbReference type="Proteomes" id="UP000278149">
    <property type="component" value="Unassembled WGS sequence"/>
</dbReference>
<keyword evidence="4" id="KW-1133">Transmembrane helix</keyword>
<feature type="domain" description="Solute-binding protein family 5" evidence="5">
    <location>
        <begin position="105"/>
        <end position="474"/>
    </location>
</feature>
<dbReference type="GO" id="GO:0043190">
    <property type="term" value="C:ATP-binding cassette (ABC) transporter complex"/>
    <property type="evidence" value="ECO:0007669"/>
    <property type="project" value="InterPro"/>
</dbReference>
<feature type="compositionally biased region" description="Low complexity" evidence="3">
    <location>
        <begin position="36"/>
        <end position="54"/>
    </location>
</feature>
<dbReference type="Gene3D" id="3.40.190.10">
    <property type="entry name" value="Periplasmic binding protein-like II"/>
    <property type="match status" value="1"/>
</dbReference>
<dbReference type="AlphaFoldDB" id="A0A3R9PQH9"/>
<name>A0A3R9PQH9_9CREN</name>
<dbReference type="SUPFAM" id="SSF53850">
    <property type="entry name" value="Periplasmic binding protein-like II"/>
    <property type="match status" value="1"/>
</dbReference>
<dbReference type="Pfam" id="PF00496">
    <property type="entry name" value="SBP_bac_5"/>
    <property type="match status" value="1"/>
</dbReference>
<evidence type="ECO:0000256" key="3">
    <source>
        <dbReference type="SAM" id="MobiDB-lite"/>
    </source>
</evidence>
<dbReference type="PROSITE" id="PS01040">
    <property type="entry name" value="SBP_BACTERIAL_5"/>
    <property type="match status" value="1"/>
</dbReference>
<keyword evidence="2" id="KW-0732">Signal</keyword>
<sequence length="569" mass="63920">MTKTQAILVTILLIVIVGAAVYFLTLPPAPTPTPTSPSTTKPPETTTPTTTPTTTLPAKKTLRVFLTAPIQMDPAVILDWASYQSVQNVYDTLVRLGLKGDIDPSLGLAEKWEVSSDGLTYTFHLRKGVKFHSGRELTSKDVVFSVNRLITIGQGPAAIFAPYLDSIKALDDYTVEIKLKKPYGPFLYALTTLYILDSEEVKQHAKPTGEYGDMGDYGKEWLLTHDAGSGPYKIKEHLVGERLVLERFTDYWGYVNPNAPDEVTILPPPETATQVSMLLNKEVDITYTLPAESIKEMMGKEGIGVSNQLFGQQFVFVLNTKKPPLDDVHVRRALAYALDYDQARKAFLEELTRPAIGPVASYIPGAPKDLKYYTRNLTLAREELKKSKYYAELDKYPIELWWCAEAAFEEKPSIVFATSVMELDPKLKIEVVKKPWASIYDATFKVESTPHIMVLLSTPWFPEVGSYLEIKFHSKYAGKSLVHVSWLLNSTIDKMIDDAISTVDEGTRFSKYRSVLEVINSMAPEIVAFDYGMAVLYRKDYIVSWPAGEGKPPYGVQYMYDFRFMELKG</sequence>
<dbReference type="InterPro" id="IPR023765">
    <property type="entry name" value="SBP_5_CS"/>
</dbReference>
<proteinExistence type="inferred from homology"/>
<evidence type="ECO:0000256" key="4">
    <source>
        <dbReference type="SAM" id="Phobius"/>
    </source>
</evidence>
<feature type="region of interest" description="Disordered" evidence="3">
    <location>
        <begin position="30"/>
        <end position="54"/>
    </location>
</feature>
<dbReference type="GO" id="GO:0042597">
    <property type="term" value="C:periplasmic space"/>
    <property type="evidence" value="ECO:0007669"/>
    <property type="project" value="UniProtKB-ARBA"/>
</dbReference>
<dbReference type="GO" id="GO:1904680">
    <property type="term" value="F:peptide transmembrane transporter activity"/>
    <property type="evidence" value="ECO:0007669"/>
    <property type="project" value="TreeGrafter"/>
</dbReference>
<dbReference type="InterPro" id="IPR030678">
    <property type="entry name" value="Peptide/Ni-bd"/>
</dbReference>